<reference evidence="2" key="1">
    <citation type="submission" date="2021-01" db="UniProtKB">
        <authorList>
            <consortium name="EnsemblPlants"/>
        </authorList>
    </citation>
    <scope>IDENTIFICATION</scope>
</reference>
<dbReference type="EnsemblPlants" id="Kaladp0074s0033.1.v1.1">
    <property type="protein sequence ID" value="Kaladp0074s0033.1.v1.1"/>
    <property type="gene ID" value="Kaladp0074s0033.v1.1"/>
</dbReference>
<protein>
    <recommendedName>
        <fullName evidence="4">LETM1-like protein</fullName>
    </recommendedName>
</protein>
<dbReference type="Proteomes" id="UP000594263">
    <property type="component" value="Unplaced"/>
</dbReference>
<dbReference type="GO" id="GO:0030003">
    <property type="term" value="P:intracellular monoatomic cation homeostasis"/>
    <property type="evidence" value="ECO:0007669"/>
    <property type="project" value="TreeGrafter"/>
</dbReference>
<dbReference type="GO" id="GO:0005743">
    <property type="term" value="C:mitochondrial inner membrane"/>
    <property type="evidence" value="ECO:0007669"/>
    <property type="project" value="InterPro"/>
</dbReference>
<evidence type="ECO:0000256" key="1">
    <source>
        <dbReference type="SAM" id="MobiDB-lite"/>
    </source>
</evidence>
<feature type="region of interest" description="Disordered" evidence="1">
    <location>
        <begin position="678"/>
        <end position="708"/>
    </location>
</feature>
<name>A0A7N0UNU5_KALFE</name>
<feature type="compositionally biased region" description="Basic and acidic residues" evidence="1">
    <location>
        <begin position="684"/>
        <end position="699"/>
    </location>
</feature>
<evidence type="ECO:0008006" key="4">
    <source>
        <dbReference type="Google" id="ProtNLM"/>
    </source>
</evidence>
<evidence type="ECO:0000313" key="2">
    <source>
        <dbReference type="EnsemblPlants" id="Kaladp0074s0033.1.v1.1"/>
    </source>
</evidence>
<dbReference type="Gramene" id="Kaladp0074s0033.1.v1.1">
    <property type="protein sequence ID" value="Kaladp0074s0033.1.v1.1"/>
    <property type="gene ID" value="Kaladp0074s0033.v1.1"/>
</dbReference>
<sequence>MPNKLPQSFACSSPSESWYVERAGFFCRGVANFDCKSHSWSKSRRGCNSRNAFFYKRSYSGGLRPLELKKLGLRVHKSKRMELLLLASSADDGVTVNGTPQASGSSGIDEMRIKLSQSLQGNDINDGLVQSLHDAARVFELAIKGHRSGSKMSWFPKLLFGGDNDRWIKTLSYQAAVYSLLQAASELSPGDGGDKDLIVFVQRSLLRLSAPLESFIRDTLSAKQPEAYEWFWSEQVPSVVSTFLNYFEKDLRHMATAPLYRKGLPSGSFQTSDVSLLMLALTCIAAVIKIGPTRVASPQLFSIIPDVTGRTMEMLVDCVPIRQAYYSIKEVGLHREFLVHLGPRAATCGARNDRSTEEVTFWVDLIQKQLQRAIDREKIWSRLTTCESIEVLEKDLAIFGFFIALGRSTKAFLQSNGFDVLNDALEGYIRYLIGGSVLYYPQLASISSYQLYVEVVCEELDWLPFYQASSNSSKAIGHKIKREGPPNAEAIHEALNVCSNWTQGFIKYSKWLENPANAKAAKFLSKGHSKLLKCKDELGLLKKNADCKLSVGSSSGSETSSAVMTDINSFDKALGSVDEALIRLESLLQDLHLSSTNTGKEHLKAACSDLERIRKLKKEAEFLEASFRAKAASLQQGEDESDSQSFITEQRQFRGLNKNPNAVSGRVSSKPGGLWSFMLPRPVKSSDSESSNESKKAAESQRQVALNIDTAESEEVEIDRFEVLKNELIELEKRVQSSADQPNINEDLKASSETGLAVRETGNKQLERAQKSENIIEKSLEKLKETTTDVWQGTQLLAIDVAAATELVRRSILGDELAEKEKRALQRTVTDVASVIPIGILMLLPVTAVGHAAMLAAIQRYVPSLIPSTYGPDRLDLLRQLQMVKELEDSEVSTSENVEETTQ</sequence>
<dbReference type="OMA" id="KSKWEGP"/>
<dbReference type="AlphaFoldDB" id="A0A7N0UNU5"/>
<accession>A0A7N0UNU5</accession>
<dbReference type="PANTHER" id="PTHR14009">
    <property type="entry name" value="LEUCINE ZIPPER-EF-HAND CONTAINING TRANSMEMBRANE PROTEIN"/>
    <property type="match status" value="1"/>
</dbReference>
<dbReference type="InterPro" id="IPR044202">
    <property type="entry name" value="LETM1/MDM38-like"/>
</dbReference>
<organism evidence="2 3">
    <name type="scientific">Kalanchoe fedtschenkoi</name>
    <name type="common">Lavender scallops</name>
    <name type="synonym">South American air plant</name>
    <dbReference type="NCBI Taxonomy" id="63787"/>
    <lineage>
        <taxon>Eukaryota</taxon>
        <taxon>Viridiplantae</taxon>
        <taxon>Streptophyta</taxon>
        <taxon>Embryophyta</taxon>
        <taxon>Tracheophyta</taxon>
        <taxon>Spermatophyta</taxon>
        <taxon>Magnoliopsida</taxon>
        <taxon>eudicotyledons</taxon>
        <taxon>Gunneridae</taxon>
        <taxon>Pentapetalae</taxon>
        <taxon>Saxifragales</taxon>
        <taxon>Crassulaceae</taxon>
        <taxon>Kalanchoe</taxon>
    </lineage>
</organism>
<keyword evidence="3" id="KW-1185">Reference proteome</keyword>
<evidence type="ECO:0000313" key="3">
    <source>
        <dbReference type="Proteomes" id="UP000594263"/>
    </source>
</evidence>
<dbReference type="PANTHER" id="PTHR14009:SF9">
    <property type="entry name" value="LETM1-LIKE PROTEIN"/>
    <property type="match status" value="1"/>
</dbReference>
<proteinExistence type="predicted"/>